<keyword evidence="3 5" id="KW-0418">Kinase</keyword>
<dbReference type="InterPro" id="IPR029056">
    <property type="entry name" value="Ribokinase-like"/>
</dbReference>
<dbReference type="GO" id="GO:0016301">
    <property type="term" value="F:kinase activity"/>
    <property type="evidence" value="ECO:0007669"/>
    <property type="project" value="UniProtKB-KW"/>
</dbReference>
<dbReference type="EMBL" id="CP016809">
    <property type="protein sequence ID" value="ANY74174.1"/>
    <property type="molecule type" value="Genomic_DNA"/>
</dbReference>
<evidence type="ECO:0000256" key="1">
    <source>
        <dbReference type="ARBA" id="ARBA00010688"/>
    </source>
</evidence>
<dbReference type="InterPro" id="IPR011611">
    <property type="entry name" value="PfkB_dom"/>
</dbReference>
<dbReference type="Pfam" id="PF00294">
    <property type="entry name" value="PfkB"/>
    <property type="match status" value="1"/>
</dbReference>
<dbReference type="Gene3D" id="3.40.1190.20">
    <property type="match status" value="1"/>
</dbReference>
<proteinExistence type="inferred from homology"/>
<organism evidence="5">
    <name type="scientific">Paenibacillus ihbetae</name>
    <dbReference type="NCBI Taxonomy" id="1870820"/>
    <lineage>
        <taxon>Bacteria</taxon>
        <taxon>Bacillati</taxon>
        <taxon>Bacillota</taxon>
        <taxon>Bacilli</taxon>
        <taxon>Bacillales</taxon>
        <taxon>Paenibacillaceae</taxon>
        <taxon>Paenibacillus</taxon>
    </lineage>
</organism>
<comment type="similarity">
    <text evidence="1">Belongs to the carbohydrate kinase PfkB family.</text>
</comment>
<dbReference type="PANTHER" id="PTHR43320:SF2">
    <property type="entry name" value="2-DEHYDRO-3-DEOXYGLUCONOKINASE_2-DEHYDRO-3-DEOXYGALACTONOKINASE"/>
    <property type="match status" value="1"/>
</dbReference>
<evidence type="ECO:0000256" key="2">
    <source>
        <dbReference type="ARBA" id="ARBA00022679"/>
    </source>
</evidence>
<feature type="domain" description="Carbohydrate kinase PfkB" evidence="4">
    <location>
        <begin position="3"/>
        <end position="317"/>
    </location>
</feature>
<dbReference type="KEGG" id="pib:BBD41_17175"/>
<dbReference type="AlphaFoldDB" id="A0A1B2E2F8"/>
<sequence>MPKRIAAFGEVMMRLQVPGYASLAQESSLNYSFSGTGVNIASALGRLGHAGYLVSTLPDNPLGDAATAYLRKLGIGTSFISRGGKYVGMYFLENGFGVRPGRVTYTDRLGSSFNTADPAMYDFSAIARSIDVIHFCGITLSMNENVRGQMKALAREVKANGGTVVFDCNYRPSLWGADGYAFAKPHYMEMLSLADIVFMNEKDALYILGMETKREDRAEQLGELIPKVAETYGISALAGTHRHINGDNTHSLKGYLYKDGAFHFSRTLTFSVYDRIGAGDAYASGVIHGLLEGFDPLQTVEFAAAAAMLAHTVPGDTPTAGELDILRAMGDHRSDVER</sequence>
<dbReference type="InterPro" id="IPR052700">
    <property type="entry name" value="Carb_kinase_PfkB-like"/>
</dbReference>
<name>A0A1B2E2F8_9BACL</name>
<reference evidence="5" key="1">
    <citation type="submission" date="2016-08" db="EMBL/GenBank/DDBJ databases">
        <title>Complete Genome Seqeunce of Paenibacillus sp. nov. IHBB 9852 from high altitute lake of Indian trans-Himalayas.</title>
        <authorList>
            <person name="Kiran S."/>
            <person name="Swarnkar M.K."/>
            <person name="Rana A."/>
            <person name="Tewari R."/>
            <person name="Gulati A."/>
        </authorList>
    </citation>
    <scope>NUCLEOTIDE SEQUENCE [LARGE SCALE GENOMIC DNA]</scope>
    <source>
        <strain evidence="5">IHBB 9852</strain>
    </source>
</reference>
<accession>A0A1B2E2F8</accession>
<gene>
    <name evidence="5" type="ORF">BBD41_17175</name>
</gene>
<dbReference type="PANTHER" id="PTHR43320">
    <property type="entry name" value="SUGAR KINASE"/>
    <property type="match status" value="1"/>
</dbReference>
<evidence type="ECO:0000313" key="5">
    <source>
        <dbReference type="EMBL" id="ANY74174.1"/>
    </source>
</evidence>
<protein>
    <submittedName>
        <fullName evidence="5">2-dehydro-3-deoxygluconokinase</fullName>
    </submittedName>
</protein>
<dbReference type="RefSeq" id="WP_099478344.1">
    <property type="nucleotide sequence ID" value="NZ_CP016809.1"/>
</dbReference>
<dbReference type="CDD" id="cd01166">
    <property type="entry name" value="KdgK"/>
    <property type="match status" value="1"/>
</dbReference>
<evidence type="ECO:0000259" key="4">
    <source>
        <dbReference type="Pfam" id="PF00294"/>
    </source>
</evidence>
<keyword evidence="2" id="KW-0808">Transferase</keyword>
<evidence type="ECO:0000256" key="3">
    <source>
        <dbReference type="ARBA" id="ARBA00022777"/>
    </source>
</evidence>
<dbReference type="SUPFAM" id="SSF53613">
    <property type="entry name" value="Ribokinase-like"/>
    <property type="match status" value="1"/>
</dbReference>